<dbReference type="EMBL" id="JAESDN010000001">
    <property type="protein sequence ID" value="KAG7059409.1"/>
    <property type="molecule type" value="Genomic_DNA"/>
</dbReference>
<gene>
    <name evidence="1" type="ORF">JMJ77_006772</name>
</gene>
<sequence length="211" mass="23642">MADATNTKERAAYKTWASFHFFFPVADFLHGNLLDNFYMRRPIFCSDPRTVLALGHSFASPTVQNTRASSVCAAAARPPPSISRKPLYSSVHGSDNHFKQRDQQVMRQSKLFAHGGLGIRGLRLSPPNSSRQPASITVTEDAGRVGVLADWPTLTTKRHVKWLWYRQVMAALPSLVPPSGRWSNSSVDVARYWHLTLRDPRPLNRSPLAYG</sequence>
<evidence type="ECO:0000313" key="2">
    <source>
        <dbReference type="Proteomes" id="UP000699042"/>
    </source>
</evidence>
<proteinExistence type="predicted"/>
<evidence type="ECO:0000313" key="1">
    <source>
        <dbReference type="EMBL" id="KAG7059409.1"/>
    </source>
</evidence>
<keyword evidence="2" id="KW-1185">Reference proteome</keyword>
<name>A0A9P7UIJ6_9PEZI</name>
<reference evidence="1" key="1">
    <citation type="submission" date="2021-05" db="EMBL/GenBank/DDBJ databases">
        <title>Comparative genomics of three Colletotrichum scovillei strains and genetic complementation revealed genes involved fungal growth and virulence on chili pepper.</title>
        <authorList>
            <person name="Hsieh D.-K."/>
            <person name="Chuang S.-C."/>
            <person name="Chen C.-Y."/>
            <person name="Chao Y.-T."/>
            <person name="Lu M.-Y.J."/>
            <person name="Lee M.-H."/>
            <person name="Shih M.-C."/>
        </authorList>
    </citation>
    <scope>NUCLEOTIDE SEQUENCE</scope>
    <source>
        <strain evidence="1">Coll-153</strain>
    </source>
</reference>
<organism evidence="1 2">
    <name type="scientific">Colletotrichum scovillei</name>
    <dbReference type="NCBI Taxonomy" id="1209932"/>
    <lineage>
        <taxon>Eukaryota</taxon>
        <taxon>Fungi</taxon>
        <taxon>Dikarya</taxon>
        <taxon>Ascomycota</taxon>
        <taxon>Pezizomycotina</taxon>
        <taxon>Sordariomycetes</taxon>
        <taxon>Hypocreomycetidae</taxon>
        <taxon>Glomerellales</taxon>
        <taxon>Glomerellaceae</taxon>
        <taxon>Colletotrichum</taxon>
        <taxon>Colletotrichum acutatum species complex</taxon>
    </lineage>
</organism>
<dbReference type="Proteomes" id="UP000699042">
    <property type="component" value="Unassembled WGS sequence"/>
</dbReference>
<protein>
    <submittedName>
        <fullName evidence="1">Uncharacterized protein</fullName>
    </submittedName>
</protein>
<comment type="caution">
    <text evidence="1">The sequence shown here is derived from an EMBL/GenBank/DDBJ whole genome shotgun (WGS) entry which is preliminary data.</text>
</comment>
<accession>A0A9P7UIJ6</accession>
<dbReference type="AlphaFoldDB" id="A0A9P7UIJ6"/>